<reference evidence="2" key="1">
    <citation type="journal article" date="2019" name="Int. J. Syst. Evol. Microbiol.">
        <title>The Global Catalogue of Microorganisms (GCM) 10K type strain sequencing project: providing services to taxonomists for standard genome sequencing and annotation.</title>
        <authorList>
            <consortium name="The Broad Institute Genomics Platform"/>
            <consortium name="The Broad Institute Genome Sequencing Center for Infectious Disease"/>
            <person name="Wu L."/>
            <person name="Ma J."/>
        </authorList>
    </citation>
    <scope>NUCLEOTIDE SEQUENCE [LARGE SCALE GENOMIC DNA]</scope>
    <source>
        <strain evidence="2">JCM 14559</strain>
    </source>
</reference>
<protein>
    <submittedName>
        <fullName evidence="1">Uncharacterized protein</fullName>
    </submittedName>
</protein>
<organism evidence="1 2">
    <name type="scientific">Kitasatospora saccharophila</name>
    <dbReference type="NCBI Taxonomy" id="407973"/>
    <lineage>
        <taxon>Bacteria</taxon>
        <taxon>Bacillati</taxon>
        <taxon>Actinomycetota</taxon>
        <taxon>Actinomycetes</taxon>
        <taxon>Kitasatosporales</taxon>
        <taxon>Streptomycetaceae</taxon>
        <taxon>Kitasatospora</taxon>
    </lineage>
</organism>
<evidence type="ECO:0000313" key="1">
    <source>
        <dbReference type="EMBL" id="GAA2112535.1"/>
    </source>
</evidence>
<name>A0ABN2XL73_9ACTN</name>
<dbReference type="RefSeq" id="WP_344555744.1">
    <property type="nucleotide sequence ID" value="NZ_BAAANS010000043.1"/>
</dbReference>
<sequence>MARWTRTETTLRRVTHAVPTPAHHADLHAALDAAAGRWFRDHGRSVGEDFPDDALTITVTDGAVLISYDITDTEAAE</sequence>
<accession>A0ABN2XL73</accession>
<proteinExistence type="predicted"/>
<dbReference type="Proteomes" id="UP001500897">
    <property type="component" value="Unassembled WGS sequence"/>
</dbReference>
<gene>
    <name evidence="1" type="ORF">GCM10009759_55340</name>
</gene>
<dbReference type="EMBL" id="BAAANS010000043">
    <property type="protein sequence ID" value="GAA2112535.1"/>
    <property type="molecule type" value="Genomic_DNA"/>
</dbReference>
<evidence type="ECO:0000313" key="2">
    <source>
        <dbReference type="Proteomes" id="UP001500897"/>
    </source>
</evidence>
<keyword evidence="2" id="KW-1185">Reference proteome</keyword>
<comment type="caution">
    <text evidence="1">The sequence shown here is derived from an EMBL/GenBank/DDBJ whole genome shotgun (WGS) entry which is preliminary data.</text>
</comment>